<name>A0A9W4KX20_9BACI</name>
<evidence type="ECO:0000313" key="1">
    <source>
        <dbReference type="EMBL" id="CAH0186515.1"/>
    </source>
</evidence>
<dbReference type="AlphaFoldDB" id="A0A9W4KX20"/>
<protein>
    <submittedName>
        <fullName evidence="1">Uncharacterized protein</fullName>
    </submittedName>
</protein>
<gene>
    <name evidence="1" type="ORF">SRABI133_01558</name>
</gene>
<dbReference type="EMBL" id="CAKKMG010000014">
    <property type="protein sequence ID" value="CAH0186515.1"/>
    <property type="molecule type" value="Genomic_DNA"/>
</dbReference>
<sequence length="71" mass="8063">MENKLWVNNSDLFTVVAAEPIAPTIHFKGSDNIEILRLEPDGDIYIHGNLVENDKQITDGLRKFLSSHRCL</sequence>
<organism evidence="1 2">
    <name type="scientific">Peribacillus simplex</name>
    <dbReference type="NCBI Taxonomy" id="1478"/>
    <lineage>
        <taxon>Bacteria</taxon>
        <taxon>Bacillati</taxon>
        <taxon>Bacillota</taxon>
        <taxon>Bacilli</taxon>
        <taxon>Bacillales</taxon>
        <taxon>Bacillaceae</taxon>
        <taxon>Peribacillus</taxon>
    </lineage>
</organism>
<dbReference type="Proteomes" id="UP000789326">
    <property type="component" value="Unassembled WGS sequence"/>
</dbReference>
<proteinExistence type="predicted"/>
<accession>A0A9W4KX20</accession>
<comment type="caution">
    <text evidence="1">The sequence shown here is derived from an EMBL/GenBank/DDBJ whole genome shotgun (WGS) entry which is preliminary data.</text>
</comment>
<evidence type="ECO:0000313" key="2">
    <source>
        <dbReference type="Proteomes" id="UP000789326"/>
    </source>
</evidence>
<reference evidence="1" key="1">
    <citation type="submission" date="2021-11" db="EMBL/GenBank/DDBJ databases">
        <authorList>
            <person name="Bulgarelli D."/>
        </authorList>
    </citation>
    <scope>NUCLEOTIDE SEQUENCE</scope>
    <source>
        <strain evidence="1">Bi133</strain>
    </source>
</reference>
<dbReference type="RefSeq" id="WP_230301435.1">
    <property type="nucleotide sequence ID" value="NZ_CAKKMG010000014.1"/>
</dbReference>